<dbReference type="AntiFam" id="ANF00272">
    <property type="entry name" value="Translation of CRISPR region"/>
</dbReference>
<evidence type="ECO:0000313" key="3">
    <source>
        <dbReference type="Proteomes" id="UP000004169"/>
    </source>
</evidence>
<comment type="caution">
    <text evidence="2">The sequence shown here is derived from an EMBL/GenBank/DDBJ whole genome shotgun (WGS) entry which is preliminary data.</text>
</comment>
<keyword evidence="3" id="KW-1185">Reference proteome</keyword>
<dbReference type="EMBL" id="CAHP01000001">
    <property type="protein sequence ID" value="CCG39882.1"/>
    <property type="molecule type" value="Genomic_DNA"/>
</dbReference>
<reference evidence="2 3" key="1">
    <citation type="journal article" date="2012" name="J. Bacteriol.">
        <title>Draft Genome Sequence of the Purple Photosynthetic Bacterium Phaeospirillum molischianum DSM120, a Particularly Versatile Bacterium.</title>
        <authorList>
            <person name="Duquesne K."/>
            <person name="Prima V."/>
            <person name="Ji B."/>
            <person name="Rouy Z."/>
            <person name="Medigue C."/>
            <person name="Talla E."/>
            <person name="Sturgis J.N."/>
        </authorList>
    </citation>
    <scope>NUCLEOTIDE SEQUENCE [LARGE SCALE GENOMIC DNA]</scope>
    <source>
        <strain evidence="3">DSM120</strain>
    </source>
</reference>
<dbReference type="AlphaFoldDB" id="H8FNE4"/>
<proteinExistence type="predicted"/>
<feature type="compositionally biased region" description="Polar residues" evidence="1">
    <location>
        <begin position="1"/>
        <end position="13"/>
    </location>
</feature>
<protein>
    <submittedName>
        <fullName evidence="2">Uncharacterized protein</fullName>
    </submittedName>
</protein>
<dbReference type="STRING" id="1150626.PHAMO_10307"/>
<name>H8FNE4_MAGML</name>
<gene>
    <name evidence="2" type="ORF">PHAMO_10307</name>
</gene>
<evidence type="ECO:0000256" key="1">
    <source>
        <dbReference type="SAM" id="MobiDB-lite"/>
    </source>
</evidence>
<sequence length="110" mass="11952">MNSTAMVSSNRSPRTNKARPQKDLGLLPQTPTWEATQPPRMVLSSATGFDPRPRVGATDFFIRELGYFLVSIHAPAWGATVGLESTGSRLSRFDPRPRVGGRPCALTLAV</sequence>
<organism evidence="2 3">
    <name type="scientific">Magnetospirillum molischianum DSM 120</name>
    <dbReference type="NCBI Taxonomy" id="1150626"/>
    <lineage>
        <taxon>Bacteria</taxon>
        <taxon>Pseudomonadati</taxon>
        <taxon>Pseudomonadota</taxon>
        <taxon>Alphaproteobacteria</taxon>
        <taxon>Rhodospirillales</taxon>
        <taxon>Rhodospirillaceae</taxon>
        <taxon>Magnetospirillum</taxon>
    </lineage>
</organism>
<dbReference type="Proteomes" id="UP000004169">
    <property type="component" value="Unassembled WGS sequence"/>
</dbReference>
<evidence type="ECO:0000313" key="2">
    <source>
        <dbReference type="EMBL" id="CCG39882.1"/>
    </source>
</evidence>
<feature type="region of interest" description="Disordered" evidence="1">
    <location>
        <begin position="1"/>
        <end position="34"/>
    </location>
</feature>
<accession>H8FNE4</accession>